<dbReference type="PROSITE" id="PS51257">
    <property type="entry name" value="PROKAR_LIPOPROTEIN"/>
    <property type="match status" value="1"/>
</dbReference>
<dbReference type="EMBL" id="SEWE01000004">
    <property type="protein sequence ID" value="RYU83291.1"/>
    <property type="molecule type" value="Genomic_DNA"/>
</dbReference>
<name>A0A4Q5LGN8_9BACT</name>
<keyword evidence="2" id="KW-1185">Reference proteome</keyword>
<sequence>MSTVRMSAALAGVLVLAGVVSCSPLRLLEPKQKLLSRVRLEGVKQADAERIAALYQQKPNTSFPLPKLAIYQLGRTIYNQERLKAKLTRIQQEFDERLQAARPDSVKVGRLLARREKRTSRLQRTIDKGNAIMRIGEPPVVYDSALTRKTVEQIGIFLKSKGFSAAG</sequence>
<gene>
    <name evidence="1" type="ORF">EWM57_03110</name>
</gene>
<organism evidence="1 2">
    <name type="scientific">Hymenobacter persicinus</name>
    <dbReference type="NCBI Taxonomy" id="2025506"/>
    <lineage>
        <taxon>Bacteria</taxon>
        <taxon>Pseudomonadati</taxon>
        <taxon>Bacteroidota</taxon>
        <taxon>Cytophagia</taxon>
        <taxon>Cytophagales</taxon>
        <taxon>Hymenobacteraceae</taxon>
        <taxon>Hymenobacter</taxon>
    </lineage>
</organism>
<evidence type="ECO:0000313" key="1">
    <source>
        <dbReference type="EMBL" id="RYU83291.1"/>
    </source>
</evidence>
<dbReference type="OrthoDB" id="9814535at2"/>
<proteinExistence type="predicted"/>
<evidence type="ECO:0000313" key="2">
    <source>
        <dbReference type="Proteomes" id="UP000294155"/>
    </source>
</evidence>
<dbReference type="AlphaFoldDB" id="A0A4Q5LGN8"/>
<protein>
    <submittedName>
        <fullName evidence="1">Uncharacterized protein</fullName>
    </submittedName>
</protein>
<comment type="caution">
    <text evidence="1">The sequence shown here is derived from an EMBL/GenBank/DDBJ whole genome shotgun (WGS) entry which is preliminary data.</text>
</comment>
<dbReference type="RefSeq" id="WP_129919671.1">
    <property type="nucleotide sequence ID" value="NZ_SEWE01000004.1"/>
</dbReference>
<accession>A0A4Q5LGN8</accession>
<dbReference type="Proteomes" id="UP000294155">
    <property type="component" value="Unassembled WGS sequence"/>
</dbReference>
<reference evidence="1 2" key="1">
    <citation type="submission" date="2019-02" db="EMBL/GenBank/DDBJ databases">
        <title>Bacterial novel species isolated from soil.</title>
        <authorList>
            <person name="Jung H.-Y."/>
        </authorList>
    </citation>
    <scope>NUCLEOTIDE SEQUENCE [LARGE SCALE GENOMIC DNA]</scope>
    <source>
        <strain evidence="1 2">1-3-3-3</strain>
    </source>
</reference>